<accession>A0A4Z2F3R8</accession>
<organism evidence="1 2">
    <name type="scientific">Liparis tanakae</name>
    <name type="common">Tanaka's snailfish</name>
    <dbReference type="NCBI Taxonomy" id="230148"/>
    <lineage>
        <taxon>Eukaryota</taxon>
        <taxon>Metazoa</taxon>
        <taxon>Chordata</taxon>
        <taxon>Craniata</taxon>
        <taxon>Vertebrata</taxon>
        <taxon>Euteleostomi</taxon>
        <taxon>Actinopterygii</taxon>
        <taxon>Neopterygii</taxon>
        <taxon>Teleostei</taxon>
        <taxon>Neoteleostei</taxon>
        <taxon>Acanthomorphata</taxon>
        <taxon>Eupercaria</taxon>
        <taxon>Perciformes</taxon>
        <taxon>Cottioidei</taxon>
        <taxon>Cottales</taxon>
        <taxon>Liparidae</taxon>
        <taxon>Liparis</taxon>
    </lineage>
</organism>
<protein>
    <submittedName>
        <fullName evidence="1">Uncharacterized protein</fullName>
    </submittedName>
</protein>
<dbReference type="AlphaFoldDB" id="A0A4Z2F3R8"/>
<gene>
    <name evidence="1" type="ORF">EYF80_054300</name>
</gene>
<comment type="caution">
    <text evidence="1">The sequence shown here is derived from an EMBL/GenBank/DDBJ whole genome shotgun (WGS) entry which is preliminary data.</text>
</comment>
<evidence type="ECO:0000313" key="1">
    <source>
        <dbReference type="EMBL" id="TNN35543.1"/>
    </source>
</evidence>
<dbReference type="EMBL" id="SRLO01001751">
    <property type="protein sequence ID" value="TNN35543.1"/>
    <property type="molecule type" value="Genomic_DNA"/>
</dbReference>
<sequence>MSASPSMMRVMHIDGPPELTSATSLSVCGLLSSPGNRMTGDGAADVSWKATQSTTSRLRTLRPLDAVLEDMLETEPDII</sequence>
<keyword evidence="2" id="KW-1185">Reference proteome</keyword>
<evidence type="ECO:0000313" key="2">
    <source>
        <dbReference type="Proteomes" id="UP000314294"/>
    </source>
</evidence>
<name>A0A4Z2F3R8_9TELE</name>
<dbReference type="Proteomes" id="UP000314294">
    <property type="component" value="Unassembled WGS sequence"/>
</dbReference>
<proteinExistence type="predicted"/>
<reference evidence="1 2" key="1">
    <citation type="submission" date="2019-03" db="EMBL/GenBank/DDBJ databases">
        <title>First draft genome of Liparis tanakae, snailfish: a comprehensive survey of snailfish specific genes.</title>
        <authorList>
            <person name="Kim W."/>
            <person name="Song I."/>
            <person name="Jeong J.-H."/>
            <person name="Kim D."/>
            <person name="Kim S."/>
            <person name="Ryu S."/>
            <person name="Song J.Y."/>
            <person name="Lee S.K."/>
        </authorList>
    </citation>
    <scope>NUCLEOTIDE SEQUENCE [LARGE SCALE GENOMIC DNA]</scope>
    <source>
        <tissue evidence="1">Muscle</tissue>
    </source>
</reference>